<comment type="caution">
    <text evidence="2">The sequence shown here is derived from an EMBL/GenBank/DDBJ whole genome shotgun (WGS) entry which is preliminary data.</text>
</comment>
<feature type="region of interest" description="Disordered" evidence="1">
    <location>
        <begin position="193"/>
        <end position="300"/>
    </location>
</feature>
<feature type="compositionally biased region" description="Low complexity" evidence="1">
    <location>
        <begin position="272"/>
        <end position="291"/>
    </location>
</feature>
<accession>A0ABR0T7S4</accession>
<feature type="compositionally biased region" description="Polar residues" evidence="1">
    <location>
        <begin position="243"/>
        <end position="259"/>
    </location>
</feature>
<proteinExistence type="predicted"/>
<dbReference type="EMBL" id="JASGXD010000019">
    <property type="protein sequence ID" value="KAK6000070.1"/>
    <property type="molecule type" value="Genomic_DNA"/>
</dbReference>
<evidence type="ECO:0000313" key="2">
    <source>
        <dbReference type="EMBL" id="KAK6000070.1"/>
    </source>
</evidence>
<evidence type="ECO:0000313" key="3">
    <source>
        <dbReference type="Proteomes" id="UP001341245"/>
    </source>
</evidence>
<organism evidence="2 3">
    <name type="scientific">Aureobasidium pullulans</name>
    <name type="common">Black yeast</name>
    <name type="synonym">Pullularia pullulans</name>
    <dbReference type="NCBI Taxonomy" id="5580"/>
    <lineage>
        <taxon>Eukaryota</taxon>
        <taxon>Fungi</taxon>
        <taxon>Dikarya</taxon>
        <taxon>Ascomycota</taxon>
        <taxon>Pezizomycotina</taxon>
        <taxon>Dothideomycetes</taxon>
        <taxon>Dothideomycetidae</taxon>
        <taxon>Dothideales</taxon>
        <taxon>Saccotheciaceae</taxon>
        <taxon>Aureobasidium</taxon>
    </lineage>
</organism>
<feature type="compositionally biased region" description="Low complexity" evidence="1">
    <location>
        <begin position="224"/>
        <end position="240"/>
    </location>
</feature>
<reference evidence="2 3" key="1">
    <citation type="submission" date="2023-11" db="EMBL/GenBank/DDBJ databases">
        <title>Draft genome sequence and annotation of the polyextremotolerant black yeast-like fungus Aureobasidium pullulans NRRL 62042.</title>
        <authorList>
            <person name="Dielentheis-Frenken M.R.E."/>
            <person name="Wibberg D."/>
            <person name="Blank L.M."/>
            <person name="Tiso T."/>
        </authorList>
    </citation>
    <scope>NUCLEOTIDE SEQUENCE [LARGE SCALE GENOMIC DNA]</scope>
    <source>
        <strain evidence="2 3">NRRL 62042</strain>
    </source>
</reference>
<sequence>MDQTIASYTEQGLCFHYFAERPSWYPDPCIEYCKNHGGHGYDGCDASSYANTDIENGDQSIIETDDNGFRWVPAPCECSNPEVEEVATAIFDAVAQGLEKIDNVICAVWVETFKDILDVGINFIPGGEVLTVAGRAVQGAKTFAENGLEAADFFDNWVGDACGIPDWNFDLWTALLGGPDSLGTSVGCLRKNKSKCKRQDPVPDPPKKSHAEKPEPTAKTTAPVSESNAGSSVGSSAVPSTLPPTSAAISESNAGSSLDSSIAPSTSPPTSAPTSTSGPSTTSVASSSSGACPNGKRAGLKRRSNTIISTECNQGLITTHNYIITSIAYQANAQPLQVKATCSAKWSQACYHYSSVIRENPSFSTLSCPQEAATVSKPRNPAIAPPGTKTWAAEHTGGIKGSLNTRDEEWKNVKYRDEQACDMDEYPPAYLLSQNDPAFQLAGRDKDAQVMRWLPHSENTGAGSMWKGSCFWPPLKKLSSQQIVDMANDNTKNFGRQVIVVKPTQTDYEVGITVAQRPEFTIAQWNHAGIALSQDDGLSQNPCWPQKIAPLDPGFTLLSVDRYYDNRVIPYDYSKDYVPGVNGYDPITQQSGRVRRSLDSDMAIDLPYIQLFEYATILMASLPLVRKLWSEYNHTTQSFPTCCCGR</sequence>
<protein>
    <submittedName>
        <fullName evidence="2">Uncharacterized protein</fullName>
    </submittedName>
</protein>
<name>A0ABR0T7S4_AURPU</name>
<evidence type="ECO:0000256" key="1">
    <source>
        <dbReference type="SAM" id="MobiDB-lite"/>
    </source>
</evidence>
<keyword evidence="3" id="KW-1185">Reference proteome</keyword>
<feature type="compositionally biased region" description="Basic and acidic residues" evidence="1">
    <location>
        <begin position="197"/>
        <end position="216"/>
    </location>
</feature>
<gene>
    <name evidence="2" type="ORF">QM012_004058</name>
</gene>
<dbReference type="Proteomes" id="UP001341245">
    <property type="component" value="Unassembled WGS sequence"/>
</dbReference>